<protein>
    <submittedName>
        <fullName evidence="1">Uncharacterized protein</fullName>
    </submittedName>
</protein>
<reference evidence="1" key="1">
    <citation type="submission" date="2023-07" db="EMBL/GenBank/DDBJ databases">
        <title>Functional and genomic diversity of the sorghum phyllosphere microbiome.</title>
        <authorList>
            <person name="Shade A."/>
        </authorList>
    </citation>
    <scope>NUCLEOTIDE SEQUENCE</scope>
    <source>
        <strain evidence="1">SORGH_AS_0457</strain>
    </source>
</reference>
<sequence>MMLPTGLLTFLEKVLLKTEAGELAWLFDAEGDDVSVGTPEFSMTVRHDFNRNLEANQFMVFYRGGMDQQAHRFVTNDSAEGDYLLLQRLFNAAQATSTVFPF</sequence>
<dbReference type="AlphaFoldDB" id="A0AAP5AIL0"/>
<gene>
    <name evidence="1" type="ORF">QE424_001960</name>
</gene>
<accession>A0AAP5AIL0</accession>
<comment type="caution">
    <text evidence="1">The sequence shown here is derived from an EMBL/GenBank/DDBJ whole genome shotgun (WGS) entry which is preliminary data.</text>
</comment>
<name>A0AAP5AIL0_9GAMM</name>
<evidence type="ECO:0000313" key="1">
    <source>
        <dbReference type="EMBL" id="MDQ1108801.1"/>
    </source>
</evidence>
<dbReference type="Proteomes" id="UP001226084">
    <property type="component" value="Unassembled WGS sequence"/>
</dbReference>
<proteinExistence type="predicted"/>
<dbReference type="RefSeq" id="WP_141236255.1">
    <property type="nucleotide sequence ID" value="NZ_CP016294.1"/>
</dbReference>
<dbReference type="KEGG" id="srh:BAY15_1794"/>
<organism evidence="1 2">
    <name type="scientific">Stenotrophomonas rhizophila</name>
    <dbReference type="NCBI Taxonomy" id="216778"/>
    <lineage>
        <taxon>Bacteria</taxon>
        <taxon>Pseudomonadati</taxon>
        <taxon>Pseudomonadota</taxon>
        <taxon>Gammaproteobacteria</taxon>
        <taxon>Lysobacterales</taxon>
        <taxon>Lysobacteraceae</taxon>
        <taxon>Stenotrophomonas</taxon>
    </lineage>
</organism>
<dbReference type="EMBL" id="JAUTAS010000001">
    <property type="protein sequence ID" value="MDQ1108801.1"/>
    <property type="molecule type" value="Genomic_DNA"/>
</dbReference>
<evidence type="ECO:0000313" key="2">
    <source>
        <dbReference type="Proteomes" id="UP001226084"/>
    </source>
</evidence>